<comment type="caution">
    <text evidence="2">The sequence shown here is derived from an EMBL/GenBank/DDBJ whole genome shotgun (WGS) entry which is preliminary data.</text>
</comment>
<sequence>MFSFWNSLTNTDKIQIIAIIFSSLLSFISVCIALATLKQNSKITLDSNRAYIVFYIDKNRTEITYNLILKNFGKTGGRLISLELDPPIDYKKSNINVNLKTIADYTNIYLAPGQSIKSAFDFRNYPNTTLNISIKYETCGKIYSESYVIDLDYSKSILKSSPQIKDTTDALKHISENIREVSDKLS</sequence>
<dbReference type="EMBL" id="QXDJ01000009">
    <property type="protein sequence ID" value="RII32133.1"/>
    <property type="molecule type" value="Genomic_DNA"/>
</dbReference>
<protein>
    <submittedName>
        <fullName evidence="2">Uncharacterized protein</fullName>
    </submittedName>
</protein>
<dbReference type="Proteomes" id="UP000265930">
    <property type="component" value="Unassembled WGS sequence"/>
</dbReference>
<keyword evidence="1" id="KW-1133">Transmembrane helix</keyword>
<name>A0A399IGW2_9CLOT</name>
<keyword evidence="1" id="KW-0812">Transmembrane</keyword>
<evidence type="ECO:0000256" key="1">
    <source>
        <dbReference type="SAM" id="Phobius"/>
    </source>
</evidence>
<feature type="transmembrane region" description="Helical" evidence="1">
    <location>
        <begin position="14"/>
        <end position="37"/>
    </location>
</feature>
<gene>
    <name evidence="2" type="ORF">D2A34_24755</name>
</gene>
<proteinExistence type="predicted"/>
<evidence type="ECO:0000313" key="2">
    <source>
        <dbReference type="EMBL" id="RII32133.1"/>
    </source>
</evidence>
<dbReference type="RefSeq" id="WP_119368208.1">
    <property type="nucleotide sequence ID" value="NZ_QXDJ01000009.1"/>
</dbReference>
<dbReference type="AlphaFoldDB" id="A0A399IGW2"/>
<accession>A0A399IGW2</accession>
<keyword evidence="1" id="KW-0472">Membrane</keyword>
<reference evidence="2 3" key="1">
    <citation type="submission" date="2018-08" db="EMBL/GenBank/DDBJ databases">
        <title>Genome of Clostridium chromiireducens C1, DSM12136.</title>
        <authorList>
            <person name="Xing M."/>
            <person name="Wei Y."/>
            <person name="Ang E.L."/>
            <person name="Zhao H."/>
            <person name="Zhang Y."/>
        </authorList>
    </citation>
    <scope>NUCLEOTIDE SEQUENCE [LARGE SCALE GENOMIC DNA]</scope>
    <source>
        <strain evidence="2 3">C1</strain>
    </source>
</reference>
<organism evidence="2 3">
    <name type="scientific">Clostridium chromiireducens</name>
    <dbReference type="NCBI Taxonomy" id="225345"/>
    <lineage>
        <taxon>Bacteria</taxon>
        <taxon>Bacillati</taxon>
        <taxon>Bacillota</taxon>
        <taxon>Clostridia</taxon>
        <taxon>Eubacteriales</taxon>
        <taxon>Clostridiaceae</taxon>
        <taxon>Clostridium</taxon>
    </lineage>
</organism>
<evidence type="ECO:0000313" key="3">
    <source>
        <dbReference type="Proteomes" id="UP000265930"/>
    </source>
</evidence>